<name>A0A1C7NZP9_9HYPH</name>
<proteinExistence type="predicted"/>
<reference evidence="1 2" key="1">
    <citation type="journal article" date="2016" name="Syst. Appl. Microbiol.">
        <title>Pararhizobium polonicum sp. nov. isolated from tumors on stone fruit rootstocks.</title>
        <authorList>
            <person name="Pulawska J."/>
            <person name="Kuzmanovic N."/>
            <person name="Willems A."/>
            <person name="Pothier J.F."/>
        </authorList>
    </citation>
    <scope>NUCLEOTIDE SEQUENCE [LARGE SCALE GENOMIC DNA]</scope>
    <source>
        <strain evidence="1 2">F5.1</strain>
    </source>
</reference>
<organism evidence="1 2">
    <name type="scientific">Pararhizobium polonicum</name>
    <dbReference type="NCBI Taxonomy" id="1612624"/>
    <lineage>
        <taxon>Bacteria</taxon>
        <taxon>Pseudomonadati</taxon>
        <taxon>Pseudomonadota</taxon>
        <taxon>Alphaproteobacteria</taxon>
        <taxon>Hyphomicrobiales</taxon>
        <taxon>Rhizobiaceae</taxon>
        <taxon>Rhizobium/Agrobacterium group</taxon>
        <taxon>Pararhizobium</taxon>
    </lineage>
</organism>
<gene>
    <name evidence="1" type="ORF">ADU59_18715</name>
</gene>
<comment type="caution">
    <text evidence="1">The sequence shown here is derived from an EMBL/GenBank/DDBJ whole genome shotgun (WGS) entry which is preliminary data.</text>
</comment>
<evidence type="ECO:0000313" key="1">
    <source>
        <dbReference type="EMBL" id="OBZ94206.1"/>
    </source>
</evidence>
<dbReference type="AlphaFoldDB" id="A0A1C7NZP9"/>
<evidence type="ECO:0000313" key="2">
    <source>
        <dbReference type="Proteomes" id="UP000093111"/>
    </source>
</evidence>
<accession>A0A1C7NZP9</accession>
<dbReference type="EMBL" id="LGLV01000011">
    <property type="protein sequence ID" value="OBZ94206.1"/>
    <property type="molecule type" value="Genomic_DNA"/>
</dbReference>
<sequence length="86" mass="9554">MLQEIPLTWTPIRNRSFAGMLGQHQLAYVLQHDGQTNWTWMVSGCNGTIRYDFQSADTLDEAKAAVQASVEQWFRQAGLLTGGAAP</sequence>
<dbReference type="Proteomes" id="UP000093111">
    <property type="component" value="Unassembled WGS sequence"/>
</dbReference>
<keyword evidence="2" id="KW-1185">Reference proteome</keyword>
<protein>
    <submittedName>
        <fullName evidence="1">Uncharacterized protein</fullName>
    </submittedName>
</protein>